<dbReference type="EMBL" id="MRCU01000006">
    <property type="protein sequence ID" value="RKK16811.1"/>
    <property type="molecule type" value="Genomic_DNA"/>
</dbReference>
<gene>
    <name evidence="2" type="ORF">BFJ65_g10364</name>
</gene>
<evidence type="ECO:0000256" key="1">
    <source>
        <dbReference type="SAM" id="SignalP"/>
    </source>
</evidence>
<dbReference type="AlphaFoldDB" id="A0A3L6NFX0"/>
<organism evidence="2">
    <name type="scientific">Fusarium oxysporum f. sp. cepae</name>
    <dbReference type="NCBI Taxonomy" id="396571"/>
    <lineage>
        <taxon>Eukaryota</taxon>
        <taxon>Fungi</taxon>
        <taxon>Dikarya</taxon>
        <taxon>Ascomycota</taxon>
        <taxon>Pezizomycotina</taxon>
        <taxon>Sordariomycetes</taxon>
        <taxon>Hypocreomycetidae</taxon>
        <taxon>Hypocreales</taxon>
        <taxon>Nectriaceae</taxon>
        <taxon>Fusarium</taxon>
        <taxon>Fusarium oxysporum species complex</taxon>
    </lineage>
</organism>
<feature type="signal peptide" evidence="1">
    <location>
        <begin position="1"/>
        <end position="23"/>
    </location>
</feature>
<reference evidence="2" key="1">
    <citation type="journal article" date="2018" name="Sci. Rep.">
        <title>Characterisation of pathogen-specific regions and novel effector candidates in Fusarium oxysporum f. sp. cepae.</title>
        <authorList>
            <person name="Armitage A.D."/>
            <person name="Taylor A."/>
            <person name="Sobczyk M.K."/>
            <person name="Baxter L."/>
            <person name="Greenfield B.P."/>
            <person name="Bates H.J."/>
            <person name="Wilson F."/>
            <person name="Jackson A.C."/>
            <person name="Ott S."/>
            <person name="Harrison R.J."/>
            <person name="Clarkson J.P."/>
        </authorList>
    </citation>
    <scope>NUCLEOTIDE SEQUENCE [LARGE SCALE GENOMIC DNA]</scope>
    <source>
        <strain evidence="2">FoC_Fus2</strain>
    </source>
</reference>
<dbReference type="Proteomes" id="UP000270866">
    <property type="component" value="Chromosome 8"/>
</dbReference>
<evidence type="ECO:0000313" key="2">
    <source>
        <dbReference type="EMBL" id="RKK16811.1"/>
    </source>
</evidence>
<feature type="chain" id="PRO_5017997360" description="Lipoprotein" evidence="1">
    <location>
        <begin position="24"/>
        <end position="56"/>
    </location>
</feature>
<evidence type="ECO:0008006" key="3">
    <source>
        <dbReference type="Google" id="ProtNLM"/>
    </source>
</evidence>
<dbReference type="PROSITE" id="PS51257">
    <property type="entry name" value="PROKAR_LIPOPROTEIN"/>
    <property type="match status" value="1"/>
</dbReference>
<keyword evidence="1" id="KW-0732">Signal</keyword>
<comment type="caution">
    <text evidence="2">The sequence shown here is derived from an EMBL/GenBank/DDBJ whole genome shotgun (WGS) entry which is preliminary data.</text>
</comment>
<proteinExistence type="predicted"/>
<accession>A0A3L6NFX0</accession>
<protein>
    <recommendedName>
        <fullName evidence="3">Lipoprotein</fullName>
    </recommendedName>
</protein>
<sequence>MHLKKKLALSIALGFGACAGCAAIRKDTTVPGMGDGRDYTCELVPSTQQHDIGTPY</sequence>
<name>A0A3L6NFX0_FUSOX</name>